<gene>
    <name evidence="4" type="ORF">GCM10007304_09890</name>
</gene>
<feature type="domain" description="GGDEF" evidence="3">
    <location>
        <begin position="342"/>
        <end position="475"/>
    </location>
</feature>
<dbReference type="PROSITE" id="PS50883">
    <property type="entry name" value="EAL"/>
    <property type="match status" value="1"/>
</dbReference>
<dbReference type="SMART" id="SM00267">
    <property type="entry name" value="GGDEF"/>
    <property type="match status" value="1"/>
</dbReference>
<evidence type="ECO:0000313" key="5">
    <source>
        <dbReference type="Proteomes" id="UP000654257"/>
    </source>
</evidence>
<keyword evidence="1" id="KW-0472">Membrane</keyword>
<dbReference type="SUPFAM" id="SSF141868">
    <property type="entry name" value="EAL domain-like"/>
    <property type="match status" value="1"/>
</dbReference>
<accession>A0A917CU79</accession>
<dbReference type="InterPro" id="IPR000160">
    <property type="entry name" value="GGDEF_dom"/>
</dbReference>
<dbReference type="PANTHER" id="PTHR33121">
    <property type="entry name" value="CYCLIC DI-GMP PHOSPHODIESTERASE PDEF"/>
    <property type="match status" value="1"/>
</dbReference>
<dbReference type="RefSeq" id="WP_188543536.1">
    <property type="nucleotide sequence ID" value="NZ_BMCU01000001.1"/>
</dbReference>
<dbReference type="CDD" id="cd01948">
    <property type="entry name" value="EAL"/>
    <property type="match status" value="1"/>
</dbReference>
<feature type="transmembrane region" description="Helical" evidence="1">
    <location>
        <begin position="187"/>
        <end position="209"/>
    </location>
</feature>
<dbReference type="GO" id="GO:0071111">
    <property type="term" value="F:cyclic-guanylate-specific phosphodiesterase activity"/>
    <property type="evidence" value="ECO:0007669"/>
    <property type="project" value="InterPro"/>
</dbReference>
<feature type="transmembrane region" description="Helical" evidence="1">
    <location>
        <begin position="12"/>
        <end position="32"/>
    </location>
</feature>
<keyword evidence="5" id="KW-1185">Reference proteome</keyword>
<organism evidence="4 5">
    <name type="scientific">Rhodococcoides trifolii</name>
    <dbReference type="NCBI Taxonomy" id="908250"/>
    <lineage>
        <taxon>Bacteria</taxon>
        <taxon>Bacillati</taxon>
        <taxon>Actinomycetota</taxon>
        <taxon>Actinomycetes</taxon>
        <taxon>Mycobacteriales</taxon>
        <taxon>Nocardiaceae</taxon>
        <taxon>Rhodococcoides</taxon>
    </lineage>
</organism>
<proteinExistence type="predicted"/>
<feature type="transmembrane region" description="Helical" evidence="1">
    <location>
        <begin position="68"/>
        <end position="85"/>
    </location>
</feature>
<feature type="transmembrane region" description="Helical" evidence="1">
    <location>
        <begin position="255"/>
        <end position="274"/>
    </location>
</feature>
<feature type="transmembrane region" description="Helical" evidence="1">
    <location>
        <begin position="158"/>
        <end position="175"/>
    </location>
</feature>
<dbReference type="Proteomes" id="UP000654257">
    <property type="component" value="Unassembled WGS sequence"/>
</dbReference>
<evidence type="ECO:0000259" key="3">
    <source>
        <dbReference type="PROSITE" id="PS50887"/>
    </source>
</evidence>
<dbReference type="Gene3D" id="3.20.20.450">
    <property type="entry name" value="EAL domain"/>
    <property type="match status" value="1"/>
</dbReference>
<dbReference type="PANTHER" id="PTHR33121:SF79">
    <property type="entry name" value="CYCLIC DI-GMP PHOSPHODIESTERASE PDED-RELATED"/>
    <property type="match status" value="1"/>
</dbReference>
<comment type="caution">
    <text evidence="4">The sequence shown here is derived from an EMBL/GenBank/DDBJ whole genome shotgun (WGS) entry which is preliminary data.</text>
</comment>
<dbReference type="InterPro" id="IPR050706">
    <property type="entry name" value="Cyclic-di-GMP_PDE-like"/>
</dbReference>
<feature type="transmembrane region" description="Helical" evidence="1">
    <location>
        <begin position="97"/>
        <end position="114"/>
    </location>
</feature>
<reference evidence="4" key="2">
    <citation type="submission" date="2020-09" db="EMBL/GenBank/DDBJ databases">
        <authorList>
            <person name="Sun Q."/>
            <person name="Sedlacek I."/>
        </authorList>
    </citation>
    <scope>NUCLEOTIDE SEQUENCE</scope>
    <source>
        <strain evidence="4">CCM 7905</strain>
    </source>
</reference>
<dbReference type="Pfam" id="PF00563">
    <property type="entry name" value="EAL"/>
    <property type="match status" value="1"/>
</dbReference>
<evidence type="ECO:0000313" key="4">
    <source>
        <dbReference type="EMBL" id="GGF97966.1"/>
    </source>
</evidence>
<keyword evidence="1" id="KW-1133">Transmembrane helix</keyword>
<dbReference type="SMART" id="SM00052">
    <property type="entry name" value="EAL"/>
    <property type="match status" value="1"/>
</dbReference>
<evidence type="ECO:0000259" key="2">
    <source>
        <dbReference type="PROSITE" id="PS50883"/>
    </source>
</evidence>
<dbReference type="InterPro" id="IPR035919">
    <property type="entry name" value="EAL_sf"/>
</dbReference>
<dbReference type="AlphaFoldDB" id="A0A917CU79"/>
<dbReference type="NCBIfam" id="TIGR00254">
    <property type="entry name" value="GGDEF"/>
    <property type="match status" value="1"/>
</dbReference>
<dbReference type="Gene3D" id="3.30.70.270">
    <property type="match status" value="1"/>
</dbReference>
<feature type="transmembrane region" description="Helical" evidence="1">
    <location>
        <begin position="126"/>
        <end position="146"/>
    </location>
</feature>
<sequence>MVHADTESRGRAVWLRAFALTVVVAVLATVAHQFDLRWALSGVCGALATVAVVVGVRRHRPPSTSPWWFVVGALSSFTIAVFVFRFGTLDASDVCRVVGYSVLGVGLVVWLTALRRRDDVDPLLDGVLVSMSVMLLTWVVVLSPILARTESTLSTVQSLYPAIDAAMVSLVVYLSTSARGVNRSLRWMTYGFMLFFVGDMANALIGGAVLDVTPVIRTVGYSAGILAVGAAALDRSMVHISPMPLAAPGRSPERGALFVIVLVTCSVFPVVLTAANHADLVIRSILLSLVLIGTFTRGERALRAVKAAKDRARYDASHDALTGLLNRSVLPDVAAHVGASPAPVTVLFVDLDNFKFVNDSYGHAVGDELIREVASRILTVVGSHDDVIRYAGDEFVVTTDLERGRIDDLAHRLMDAIARPFTSSAATFNVTATIGVSTAEFVTDVADLTALIADADTAMYYAKARGPNRVAFFDAPLRELSTATTRTATALRGARARGELEVHYQPIVATGTRRTVVYEALVRWRRDGELITPDHFVPIAESIDLIGEIGEFVLDRAVGDLASLQAIGGADVTMSVNVSAVQLRDPSLPDMVRDILSRHGVHGSELSLEVTETALLGDAESADSVVRRLKEQDILIVLDDFGVGFSSLSRLHRLPIDVVKIDKSFVADTEQGTAAGTLLAAIGAMLDTLGILSVAEGVETEKQLAVVEQVGCRFAQGYLFGRPQPLDYWSTVSAVR</sequence>
<evidence type="ECO:0000256" key="1">
    <source>
        <dbReference type="SAM" id="Phobius"/>
    </source>
</evidence>
<feature type="domain" description="EAL" evidence="2">
    <location>
        <begin position="484"/>
        <end position="736"/>
    </location>
</feature>
<dbReference type="InterPro" id="IPR043128">
    <property type="entry name" value="Rev_trsase/Diguanyl_cyclase"/>
</dbReference>
<dbReference type="CDD" id="cd01949">
    <property type="entry name" value="GGDEF"/>
    <property type="match status" value="1"/>
</dbReference>
<feature type="transmembrane region" description="Helical" evidence="1">
    <location>
        <begin position="215"/>
        <end position="234"/>
    </location>
</feature>
<protein>
    <submittedName>
        <fullName evidence="4">Uncharacterized protein</fullName>
    </submittedName>
</protein>
<dbReference type="EMBL" id="BMCU01000001">
    <property type="protein sequence ID" value="GGF97966.1"/>
    <property type="molecule type" value="Genomic_DNA"/>
</dbReference>
<name>A0A917CU79_9NOCA</name>
<dbReference type="InterPro" id="IPR029787">
    <property type="entry name" value="Nucleotide_cyclase"/>
</dbReference>
<keyword evidence="1" id="KW-0812">Transmembrane</keyword>
<dbReference type="Pfam" id="PF00990">
    <property type="entry name" value="GGDEF"/>
    <property type="match status" value="1"/>
</dbReference>
<dbReference type="PROSITE" id="PS50887">
    <property type="entry name" value="GGDEF"/>
    <property type="match status" value="1"/>
</dbReference>
<dbReference type="SUPFAM" id="SSF55073">
    <property type="entry name" value="Nucleotide cyclase"/>
    <property type="match status" value="1"/>
</dbReference>
<feature type="transmembrane region" description="Helical" evidence="1">
    <location>
        <begin position="38"/>
        <end position="56"/>
    </location>
</feature>
<reference evidence="4" key="1">
    <citation type="journal article" date="2014" name="Int. J. Syst. Evol. Microbiol.">
        <title>Complete genome sequence of Corynebacterium casei LMG S-19264T (=DSM 44701T), isolated from a smear-ripened cheese.</title>
        <authorList>
            <consortium name="US DOE Joint Genome Institute (JGI-PGF)"/>
            <person name="Walter F."/>
            <person name="Albersmeier A."/>
            <person name="Kalinowski J."/>
            <person name="Ruckert C."/>
        </authorList>
    </citation>
    <scope>NUCLEOTIDE SEQUENCE</scope>
    <source>
        <strain evidence="4">CCM 7905</strain>
    </source>
</reference>
<dbReference type="InterPro" id="IPR001633">
    <property type="entry name" value="EAL_dom"/>
</dbReference>